<name>A0A150P429_SORCE</name>
<protein>
    <recommendedName>
        <fullName evidence="11">Molybdenum transport system permease</fullName>
    </recommendedName>
</protein>
<comment type="subcellular location">
    <subcellularLocation>
        <location evidence="2 10">Cell membrane</location>
        <topology evidence="2 10">Multi-pass membrane protein</topology>
    </subcellularLocation>
</comment>
<feature type="transmembrane region" description="Helical" evidence="10">
    <location>
        <begin position="132"/>
        <end position="155"/>
    </location>
</feature>
<feature type="non-terminal residue" evidence="13">
    <location>
        <position position="254"/>
    </location>
</feature>
<keyword evidence="9 10" id="KW-0472">Membrane</keyword>
<proteinExistence type="inferred from homology"/>
<comment type="similarity">
    <text evidence="3 11">Belongs to the binding-protein-dependent transport system permease family. CysTW subfamily.</text>
</comment>
<evidence type="ECO:0000256" key="3">
    <source>
        <dbReference type="ARBA" id="ARBA00007069"/>
    </source>
</evidence>
<dbReference type="Proteomes" id="UP000075420">
    <property type="component" value="Unassembled WGS sequence"/>
</dbReference>
<dbReference type="AlphaFoldDB" id="A0A150P429"/>
<sequence length="254" mass="26630">MSVRLRAERVALASVGAVLVAFLAVPVLALFATATASDVEQGLRHPLVGPALRLSLLTTLASLVLVVVLGTPLAWTLARARGRLARAVETAVQLPIVIPPAVAGVAMLLAFGRRGLLAGWLYPEGWSVTFTTAAVVMAEVFVSAPFFVQAAVSAFRRIDARLLVVARTFGASPLRVFFRVALPLAAPGLVAGAAMSWARSLGEFGATLMFAGNLEGRTQTLPLAIYTALESDLRAAQALSMVLVVVAFALLLFV</sequence>
<evidence type="ECO:0000313" key="13">
    <source>
        <dbReference type="EMBL" id="KYF50464.1"/>
    </source>
</evidence>
<dbReference type="Gene3D" id="1.10.3720.10">
    <property type="entry name" value="MetI-like"/>
    <property type="match status" value="1"/>
</dbReference>
<keyword evidence="8 10" id="KW-1133">Transmembrane helix</keyword>
<dbReference type="SUPFAM" id="SSF161098">
    <property type="entry name" value="MetI-like"/>
    <property type="match status" value="1"/>
</dbReference>
<evidence type="ECO:0000313" key="14">
    <source>
        <dbReference type="Proteomes" id="UP000075420"/>
    </source>
</evidence>
<evidence type="ECO:0000256" key="7">
    <source>
        <dbReference type="ARBA" id="ARBA00022692"/>
    </source>
</evidence>
<dbReference type="CDD" id="cd06261">
    <property type="entry name" value="TM_PBP2"/>
    <property type="match status" value="1"/>
</dbReference>
<comment type="function">
    <text evidence="1 11">Part of the binding-protein-dependent transport system for molybdenum; probably responsible for the translocation of the substrate across the membrane.</text>
</comment>
<evidence type="ECO:0000256" key="9">
    <source>
        <dbReference type="ARBA" id="ARBA00023136"/>
    </source>
</evidence>
<dbReference type="Pfam" id="PF00528">
    <property type="entry name" value="BPD_transp_1"/>
    <property type="match status" value="1"/>
</dbReference>
<evidence type="ECO:0000256" key="5">
    <source>
        <dbReference type="ARBA" id="ARBA00022475"/>
    </source>
</evidence>
<reference evidence="13 14" key="1">
    <citation type="submission" date="2014-02" db="EMBL/GenBank/DDBJ databases">
        <title>The small core and large imbalanced accessory genome model reveals a collaborative survival strategy of Sorangium cellulosum strains in nature.</title>
        <authorList>
            <person name="Han K."/>
            <person name="Peng R."/>
            <person name="Blom J."/>
            <person name="Li Y.-Z."/>
        </authorList>
    </citation>
    <scope>NUCLEOTIDE SEQUENCE [LARGE SCALE GENOMIC DNA]</scope>
    <source>
        <strain evidence="13 14">So0157-25</strain>
    </source>
</reference>
<dbReference type="NCBIfam" id="TIGR02141">
    <property type="entry name" value="modB_ABC"/>
    <property type="match status" value="1"/>
</dbReference>
<dbReference type="InterPro" id="IPR011867">
    <property type="entry name" value="ModB_ABC"/>
</dbReference>
<feature type="transmembrane region" description="Helical" evidence="10">
    <location>
        <begin position="235"/>
        <end position="253"/>
    </location>
</feature>
<feature type="transmembrane region" description="Helical" evidence="10">
    <location>
        <begin position="176"/>
        <end position="198"/>
    </location>
</feature>
<evidence type="ECO:0000256" key="6">
    <source>
        <dbReference type="ARBA" id="ARBA00022505"/>
    </source>
</evidence>
<dbReference type="NCBIfam" id="TIGR01581">
    <property type="entry name" value="Mo_ABC_porter"/>
    <property type="match status" value="1"/>
</dbReference>
<feature type="domain" description="ABC transmembrane type-1" evidence="12">
    <location>
        <begin position="52"/>
        <end position="254"/>
    </location>
</feature>
<keyword evidence="6 11" id="KW-0500">Molybdenum</keyword>
<comment type="caution">
    <text evidence="13">The sequence shown here is derived from an EMBL/GenBank/DDBJ whole genome shotgun (WGS) entry which is preliminary data.</text>
</comment>
<evidence type="ECO:0000259" key="12">
    <source>
        <dbReference type="PROSITE" id="PS50928"/>
    </source>
</evidence>
<dbReference type="PANTHER" id="PTHR30183:SF3">
    <property type="entry name" value="MOLYBDENUM TRANSPORT SYSTEM PERMEASE PROTEIN MODB"/>
    <property type="match status" value="1"/>
</dbReference>
<dbReference type="EMBL" id="JELY01003182">
    <property type="protein sequence ID" value="KYF50464.1"/>
    <property type="molecule type" value="Genomic_DNA"/>
</dbReference>
<evidence type="ECO:0000256" key="1">
    <source>
        <dbReference type="ARBA" id="ARBA00002949"/>
    </source>
</evidence>
<evidence type="ECO:0000256" key="11">
    <source>
        <dbReference type="RuleBase" id="RU365097"/>
    </source>
</evidence>
<evidence type="ECO:0000256" key="10">
    <source>
        <dbReference type="RuleBase" id="RU363032"/>
    </source>
</evidence>
<feature type="transmembrane region" description="Helical" evidence="10">
    <location>
        <begin position="54"/>
        <end position="78"/>
    </location>
</feature>
<keyword evidence="4 10" id="KW-0813">Transport</keyword>
<dbReference type="InterPro" id="IPR000515">
    <property type="entry name" value="MetI-like"/>
</dbReference>
<dbReference type="PROSITE" id="PS50928">
    <property type="entry name" value="ABC_TM1"/>
    <property type="match status" value="1"/>
</dbReference>
<dbReference type="InterPro" id="IPR006469">
    <property type="entry name" value="NifC_ABC_porter"/>
</dbReference>
<keyword evidence="5 11" id="KW-1003">Cell membrane</keyword>
<accession>A0A150P429</accession>
<dbReference type="PANTHER" id="PTHR30183">
    <property type="entry name" value="MOLYBDENUM TRANSPORT SYSTEM PERMEASE PROTEIN MODB"/>
    <property type="match status" value="1"/>
</dbReference>
<evidence type="ECO:0000256" key="2">
    <source>
        <dbReference type="ARBA" id="ARBA00004651"/>
    </source>
</evidence>
<feature type="transmembrane region" description="Helical" evidence="10">
    <location>
        <begin position="90"/>
        <end position="112"/>
    </location>
</feature>
<dbReference type="GO" id="GO:0015098">
    <property type="term" value="F:molybdate ion transmembrane transporter activity"/>
    <property type="evidence" value="ECO:0007669"/>
    <property type="project" value="UniProtKB-UniRule"/>
</dbReference>
<organism evidence="13 14">
    <name type="scientific">Sorangium cellulosum</name>
    <name type="common">Polyangium cellulosum</name>
    <dbReference type="NCBI Taxonomy" id="56"/>
    <lineage>
        <taxon>Bacteria</taxon>
        <taxon>Pseudomonadati</taxon>
        <taxon>Myxococcota</taxon>
        <taxon>Polyangia</taxon>
        <taxon>Polyangiales</taxon>
        <taxon>Polyangiaceae</taxon>
        <taxon>Sorangium</taxon>
    </lineage>
</organism>
<evidence type="ECO:0000256" key="8">
    <source>
        <dbReference type="ARBA" id="ARBA00022989"/>
    </source>
</evidence>
<dbReference type="GO" id="GO:0005886">
    <property type="term" value="C:plasma membrane"/>
    <property type="evidence" value="ECO:0007669"/>
    <property type="project" value="UniProtKB-SubCell"/>
</dbReference>
<dbReference type="InterPro" id="IPR035906">
    <property type="entry name" value="MetI-like_sf"/>
</dbReference>
<feature type="transmembrane region" description="Helical" evidence="10">
    <location>
        <begin position="12"/>
        <end position="34"/>
    </location>
</feature>
<keyword evidence="7 10" id="KW-0812">Transmembrane</keyword>
<evidence type="ECO:0000256" key="4">
    <source>
        <dbReference type="ARBA" id="ARBA00022448"/>
    </source>
</evidence>
<gene>
    <name evidence="13" type="ORF">BE08_33145</name>
</gene>